<dbReference type="RefSeq" id="WP_013138376.1">
    <property type="nucleotide sequence ID" value="NC_014168.1"/>
</dbReference>
<dbReference type="PANTHER" id="PTHR46233:SF3">
    <property type="entry name" value="HYDROXYACYLGLUTATHIONE HYDROLASE GLOC"/>
    <property type="match status" value="1"/>
</dbReference>
<evidence type="ECO:0000313" key="7">
    <source>
        <dbReference type="Proteomes" id="UP000002247"/>
    </source>
</evidence>
<evidence type="ECO:0000313" key="6">
    <source>
        <dbReference type="EMBL" id="ADG97923.1"/>
    </source>
</evidence>
<sequence>MLIKSFSAGMFHTNCYILALAPGSDAIIVDPGQSAAGPVRRTLDEHKLRPVAVLLTHGHIDHIWSAREVCDAYSIPAYIHPDDRELLTKPGKGIGSMFGALSFLTAGTVFREPEKVLELSDGDELDLAGVRLSVDLAPGHTPGSVLFGGEFEQEDGPMRVVFAGDVLFAGSIGRTDLPGGSMPRLLRSIREKLLTLPDQTLVLPGHGPATTIGRERTTNEWIRELRA</sequence>
<dbReference type="Proteomes" id="UP000002247">
    <property type="component" value="Chromosome"/>
</dbReference>
<dbReference type="STRING" id="640132.Srot_1460"/>
<keyword evidence="2" id="KW-0479">Metal-binding</keyword>
<organism evidence="6 7">
    <name type="scientific">Segniliparus rotundus (strain ATCC BAA-972 / CDC 1076 / CIP 108378 / DSM 44985 / JCM 13578)</name>
    <dbReference type="NCBI Taxonomy" id="640132"/>
    <lineage>
        <taxon>Bacteria</taxon>
        <taxon>Bacillati</taxon>
        <taxon>Actinomycetota</taxon>
        <taxon>Actinomycetes</taxon>
        <taxon>Mycobacteriales</taxon>
        <taxon>Segniliparaceae</taxon>
        <taxon>Segniliparus</taxon>
    </lineage>
</organism>
<dbReference type="SMART" id="SM00849">
    <property type="entry name" value="Lactamase_B"/>
    <property type="match status" value="1"/>
</dbReference>
<dbReference type="InterPro" id="IPR036866">
    <property type="entry name" value="RibonucZ/Hydroxyglut_hydro"/>
</dbReference>
<reference evidence="6 7" key="1">
    <citation type="journal article" date="2010" name="Stand. Genomic Sci.">
        <title>Complete genome sequence of Segniliparus rotundus type strain (CDC 1076).</title>
        <authorList>
            <person name="Sikorski J."/>
            <person name="Lapidus A."/>
            <person name="Copeland A."/>
            <person name="Misra M."/>
            <person name="Glavina Del Rio T."/>
            <person name="Nolan M."/>
            <person name="Lucas S."/>
            <person name="Chen F."/>
            <person name="Tice H."/>
            <person name="Cheng J.F."/>
            <person name="Jando M."/>
            <person name="Schneider S."/>
            <person name="Bruce D."/>
            <person name="Goodwin L."/>
            <person name="Pitluck S."/>
            <person name="Liolios K."/>
            <person name="Mikhailova N."/>
            <person name="Pati A."/>
            <person name="Ivanova N."/>
            <person name="Mavromatis K."/>
            <person name="Chen A."/>
            <person name="Palaniappan K."/>
            <person name="Chertkov O."/>
            <person name="Land M."/>
            <person name="Hauser L."/>
            <person name="Chang Y.J."/>
            <person name="Jeffries C.D."/>
            <person name="Brettin T."/>
            <person name="Detter J.C."/>
            <person name="Han C."/>
            <person name="Rohde M."/>
            <person name="Goker M."/>
            <person name="Bristow J."/>
            <person name="Eisen J.A."/>
            <person name="Markowitz V."/>
            <person name="Hugenholtz P."/>
            <person name="Kyrpides N.C."/>
            <person name="Klenk H.P."/>
        </authorList>
    </citation>
    <scope>NUCLEOTIDE SEQUENCE [LARGE SCALE GENOMIC DNA]</scope>
    <source>
        <strain evidence="7">ATCC BAA-972 / CDC 1076 / CIP 108378 / DSM 44985 / JCM 13578</strain>
    </source>
</reference>
<evidence type="ECO:0000256" key="2">
    <source>
        <dbReference type="ARBA" id="ARBA00022723"/>
    </source>
</evidence>
<evidence type="ECO:0000256" key="1">
    <source>
        <dbReference type="ARBA" id="ARBA00001947"/>
    </source>
</evidence>
<dbReference type="OrthoDB" id="9802991at2"/>
<dbReference type="KEGG" id="srt:Srot_1460"/>
<dbReference type="GO" id="GO:0016787">
    <property type="term" value="F:hydrolase activity"/>
    <property type="evidence" value="ECO:0007669"/>
    <property type="project" value="UniProtKB-KW"/>
</dbReference>
<keyword evidence="7" id="KW-1185">Reference proteome</keyword>
<dbReference type="SUPFAM" id="SSF56281">
    <property type="entry name" value="Metallo-hydrolase/oxidoreductase"/>
    <property type="match status" value="1"/>
</dbReference>
<feature type="domain" description="Metallo-beta-lactamase" evidence="5">
    <location>
        <begin position="12"/>
        <end position="206"/>
    </location>
</feature>
<dbReference type="InterPro" id="IPR051453">
    <property type="entry name" value="MBL_Glyoxalase_II"/>
</dbReference>
<evidence type="ECO:0000259" key="5">
    <source>
        <dbReference type="SMART" id="SM00849"/>
    </source>
</evidence>
<dbReference type="CDD" id="cd06262">
    <property type="entry name" value="metallo-hydrolase-like_MBL-fold"/>
    <property type="match status" value="1"/>
</dbReference>
<keyword evidence="4" id="KW-0862">Zinc</keyword>
<dbReference type="EMBL" id="CP001958">
    <property type="protein sequence ID" value="ADG97923.1"/>
    <property type="molecule type" value="Genomic_DNA"/>
</dbReference>
<dbReference type="Gene3D" id="3.60.15.10">
    <property type="entry name" value="Ribonuclease Z/Hydroxyacylglutathione hydrolase-like"/>
    <property type="match status" value="1"/>
</dbReference>
<evidence type="ECO:0000256" key="4">
    <source>
        <dbReference type="ARBA" id="ARBA00022833"/>
    </source>
</evidence>
<gene>
    <name evidence="6" type="ordered locus">Srot_1460</name>
</gene>
<comment type="cofactor">
    <cofactor evidence="1">
        <name>Zn(2+)</name>
        <dbReference type="ChEBI" id="CHEBI:29105"/>
    </cofactor>
</comment>
<dbReference type="InterPro" id="IPR001279">
    <property type="entry name" value="Metallo-B-lactamas"/>
</dbReference>
<accession>D6Z7J3</accession>
<evidence type="ECO:0000256" key="3">
    <source>
        <dbReference type="ARBA" id="ARBA00022801"/>
    </source>
</evidence>
<name>D6Z7J3_SEGRD</name>
<dbReference type="PANTHER" id="PTHR46233">
    <property type="entry name" value="HYDROXYACYLGLUTATHIONE HYDROLASE GLOC"/>
    <property type="match status" value="1"/>
</dbReference>
<proteinExistence type="predicted"/>
<dbReference type="GO" id="GO:0046872">
    <property type="term" value="F:metal ion binding"/>
    <property type="evidence" value="ECO:0007669"/>
    <property type="project" value="UniProtKB-KW"/>
</dbReference>
<dbReference type="AlphaFoldDB" id="D6Z7J3"/>
<dbReference type="HOGENOM" id="CLU_030571_5_0_11"/>
<protein>
    <submittedName>
        <fullName evidence="6">Beta-lactamase domain protein</fullName>
    </submittedName>
</protein>
<dbReference type="eggNOG" id="COG0491">
    <property type="taxonomic scope" value="Bacteria"/>
</dbReference>
<dbReference type="Pfam" id="PF00753">
    <property type="entry name" value="Lactamase_B"/>
    <property type="match status" value="1"/>
</dbReference>
<keyword evidence="3" id="KW-0378">Hydrolase</keyword>